<organism evidence="1 2">
    <name type="scientific">Paenibacillus dokdonensis</name>
    <dbReference type="NCBI Taxonomy" id="2567944"/>
    <lineage>
        <taxon>Bacteria</taxon>
        <taxon>Bacillati</taxon>
        <taxon>Bacillota</taxon>
        <taxon>Bacilli</taxon>
        <taxon>Bacillales</taxon>
        <taxon>Paenibacillaceae</taxon>
        <taxon>Paenibacillus</taxon>
    </lineage>
</organism>
<evidence type="ECO:0000313" key="2">
    <source>
        <dbReference type="Proteomes" id="UP001344632"/>
    </source>
</evidence>
<reference evidence="1 2" key="1">
    <citation type="submission" date="2023-03" db="EMBL/GenBank/DDBJ databases">
        <title>Bacillus Genome Sequencing.</title>
        <authorList>
            <person name="Dunlap C."/>
        </authorList>
    </citation>
    <scope>NUCLEOTIDE SEQUENCE [LARGE SCALE GENOMIC DNA]</scope>
    <source>
        <strain evidence="1 2">BD-525</strain>
    </source>
</reference>
<evidence type="ECO:0000313" key="1">
    <source>
        <dbReference type="EMBL" id="MEC0241692.1"/>
    </source>
</evidence>
<dbReference type="EMBL" id="JARLKZ010000014">
    <property type="protein sequence ID" value="MEC0241692.1"/>
    <property type="molecule type" value="Genomic_DNA"/>
</dbReference>
<name>A0ABU6GRI1_9BACL</name>
<accession>A0ABU6GRI1</accession>
<sequence length="61" mass="7120">MRITEEQYQSISEQIEQLQSLGVTSEEWEAEIMEHFKKLPKSNNGNIIVFLHASPRRFDVG</sequence>
<gene>
    <name evidence="1" type="ORF">P4H66_17910</name>
</gene>
<dbReference type="RefSeq" id="WP_326089363.1">
    <property type="nucleotide sequence ID" value="NZ_JARLKZ010000014.1"/>
</dbReference>
<dbReference type="Proteomes" id="UP001344632">
    <property type="component" value="Unassembled WGS sequence"/>
</dbReference>
<proteinExistence type="predicted"/>
<keyword evidence="2" id="KW-1185">Reference proteome</keyword>
<comment type="caution">
    <text evidence="1">The sequence shown here is derived from an EMBL/GenBank/DDBJ whole genome shotgun (WGS) entry which is preliminary data.</text>
</comment>
<protein>
    <submittedName>
        <fullName evidence="1">Uncharacterized protein</fullName>
    </submittedName>
</protein>